<evidence type="ECO:0000256" key="1">
    <source>
        <dbReference type="SAM" id="MobiDB-lite"/>
    </source>
</evidence>
<feature type="region of interest" description="Disordered" evidence="1">
    <location>
        <begin position="1"/>
        <end position="27"/>
    </location>
</feature>
<gene>
    <name evidence="2" type="ORF">UFOPK2158_01090</name>
</gene>
<dbReference type="AlphaFoldDB" id="A0A6J6KL29"/>
<evidence type="ECO:0000313" key="2">
    <source>
        <dbReference type="EMBL" id="CAB4649183.1"/>
    </source>
</evidence>
<name>A0A6J6KL29_9ZZZZ</name>
<sequence length="130" mass="14240">MYWPSRVRPHGMTVKQTSGNKTSGRKVPGIWTAKRNMATRVNWGMRKVMPMATSHQPMAGTTISGVHQYTVFASSSAAGESPRGFSTPNQMKMTPMPMRRNGIPILPISSTMVSSRALACARRSLKVDMG</sequence>
<protein>
    <submittedName>
        <fullName evidence="2">Unannotated protein</fullName>
    </submittedName>
</protein>
<reference evidence="2" key="1">
    <citation type="submission" date="2020-05" db="EMBL/GenBank/DDBJ databases">
        <authorList>
            <person name="Chiriac C."/>
            <person name="Salcher M."/>
            <person name="Ghai R."/>
            <person name="Kavagutti S V."/>
        </authorList>
    </citation>
    <scope>NUCLEOTIDE SEQUENCE</scope>
</reference>
<organism evidence="2">
    <name type="scientific">freshwater metagenome</name>
    <dbReference type="NCBI Taxonomy" id="449393"/>
    <lineage>
        <taxon>unclassified sequences</taxon>
        <taxon>metagenomes</taxon>
        <taxon>ecological metagenomes</taxon>
    </lineage>
</organism>
<proteinExistence type="predicted"/>
<dbReference type="EMBL" id="CAEZVY010000124">
    <property type="protein sequence ID" value="CAB4649183.1"/>
    <property type="molecule type" value="Genomic_DNA"/>
</dbReference>
<accession>A0A6J6KL29</accession>